<dbReference type="EMBL" id="JAQQXS010000007">
    <property type="protein sequence ID" value="MDC8785369.1"/>
    <property type="molecule type" value="Genomic_DNA"/>
</dbReference>
<reference evidence="2 3" key="1">
    <citation type="submission" date="2022-10" db="EMBL/GenBank/DDBJ databases">
        <title>paucibacter sp. hw8 Genome sequencing.</title>
        <authorList>
            <person name="Park S."/>
        </authorList>
    </citation>
    <scope>NUCLEOTIDE SEQUENCE [LARGE SCALE GENOMIC DNA]</scope>
    <source>
        <strain evidence="3">hw8</strain>
    </source>
</reference>
<evidence type="ECO:0000313" key="2">
    <source>
        <dbReference type="EMBL" id="MDC8785369.1"/>
    </source>
</evidence>
<accession>A0ABT5KR33</accession>
<feature type="transmembrane region" description="Helical" evidence="1">
    <location>
        <begin position="65"/>
        <end position="85"/>
    </location>
</feature>
<dbReference type="RefSeq" id="WP_273596489.1">
    <property type="nucleotide sequence ID" value="NZ_JAQQXS010000007.1"/>
</dbReference>
<keyword evidence="3" id="KW-1185">Reference proteome</keyword>
<comment type="caution">
    <text evidence="2">The sequence shown here is derived from an EMBL/GenBank/DDBJ whole genome shotgun (WGS) entry which is preliminary data.</text>
</comment>
<keyword evidence="1" id="KW-0812">Transmembrane</keyword>
<dbReference type="Proteomes" id="UP001219862">
    <property type="component" value="Unassembled WGS sequence"/>
</dbReference>
<gene>
    <name evidence="2" type="ORF">PRZ01_09225</name>
</gene>
<proteinExistence type="predicted"/>
<feature type="transmembrane region" description="Helical" evidence="1">
    <location>
        <begin position="91"/>
        <end position="111"/>
    </location>
</feature>
<name>A0ABT5KR33_9BURK</name>
<protein>
    <submittedName>
        <fullName evidence="2">Phage holin family protein</fullName>
    </submittedName>
</protein>
<organism evidence="2 3">
    <name type="scientific">Roseateles koreensis</name>
    <dbReference type="NCBI Taxonomy" id="2987526"/>
    <lineage>
        <taxon>Bacteria</taxon>
        <taxon>Pseudomonadati</taxon>
        <taxon>Pseudomonadota</taxon>
        <taxon>Betaproteobacteria</taxon>
        <taxon>Burkholderiales</taxon>
        <taxon>Sphaerotilaceae</taxon>
        <taxon>Roseateles</taxon>
    </lineage>
</organism>
<keyword evidence="1" id="KW-1133">Transmembrane helix</keyword>
<evidence type="ECO:0000313" key="3">
    <source>
        <dbReference type="Proteomes" id="UP001219862"/>
    </source>
</evidence>
<sequence>MTDEQERPAGPAAASDAASIEGSGLFSGLRRVGLQGMELLQVRLELFSIELEAEKLRLFSSVAQALMALLLGVAALGLLTLSLLLLCPDAWRWSVALGLALVHGALAWWCWACARRGLSQPGGAFAGSVAELARDREAMGA</sequence>
<keyword evidence="1" id="KW-0472">Membrane</keyword>
<evidence type="ECO:0000256" key="1">
    <source>
        <dbReference type="SAM" id="Phobius"/>
    </source>
</evidence>
<dbReference type="InterPro" id="IPR009937">
    <property type="entry name" value="Phage_holin_3_6"/>
</dbReference>
<dbReference type="Pfam" id="PF07332">
    <property type="entry name" value="Phage_holin_3_6"/>
    <property type="match status" value="1"/>
</dbReference>